<dbReference type="STRING" id="35525.A0A164PA34"/>
<feature type="compositionally biased region" description="Low complexity" evidence="1">
    <location>
        <begin position="57"/>
        <end position="76"/>
    </location>
</feature>
<reference evidence="2 3" key="1">
    <citation type="submission" date="2016-03" db="EMBL/GenBank/DDBJ databases">
        <title>EvidentialGene: Evidence-directed Construction of Genes on Genomes.</title>
        <authorList>
            <person name="Gilbert D.G."/>
            <person name="Choi J.-H."/>
            <person name="Mockaitis K."/>
            <person name="Colbourne J."/>
            <person name="Pfrender M."/>
        </authorList>
    </citation>
    <scope>NUCLEOTIDE SEQUENCE [LARGE SCALE GENOMIC DNA]</scope>
    <source>
        <strain evidence="2 3">Xinb3</strain>
        <tissue evidence="2">Complete organism</tissue>
    </source>
</reference>
<feature type="compositionally biased region" description="Polar residues" evidence="1">
    <location>
        <begin position="77"/>
        <end position="92"/>
    </location>
</feature>
<evidence type="ECO:0000313" key="2">
    <source>
        <dbReference type="EMBL" id="KZS06646.1"/>
    </source>
</evidence>
<feature type="region of interest" description="Disordered" evidence="1">
    <location>
        <begin position="11"/>
        <end position="104"/>
    </location>
</feature>
<keyword evidence="3" id="KW-1185">Reference proteome</keyword>
<evidence type="ECO:0000313" key="3">
    <source>
        <dbReference type="Proteomes" id="UP000076858"/>
    </source>
</evidence>
<gene>
    <name evidence="2" type="ORF">APZ42_029829</name>
</gene>
<evidence type="ECO:0000256" key="1">
    <source>
        <dbReference type="SAM" id="MobiDB-lite"/>
    </source>
</evidence>
<dbReference type="EMBL" id="LRGB01002652">
    <property type="protein sequence ID" value="KZS06646.1"/>
    <property type="molecule type" value="Genomic_DNA"/>
</dbReference>
<accession>A0A164PA34</accession>
<sequence length="164" mass="17867">MSLKVTGVYFSASSAGPGPGKMKATIRAARHHPPPPSSLAPQPIHYVHHQQQQQLPSAAGRNASNGNNMSGSPAGNDQQPPVKSNKSGNRIISNNHHYSNHHHSHLHSQSLDYLHLNFEEKRQIIASSLSLVDFLHHPPAKIKGIHMDQENRGGSKGGGWGWEK</sequence>
<protein>
    <submittedName>
        <fullName evidence="2">Uncharacterized protein</fullName>
    </submittedName>
</protein>
<name>A0A164PA34_9CRUS</name>
<proteinExistence type="predicted"/>
<organism evidence="2 3">
    <name type="scientific">Daphnia magna</name>
    <dbReference type="NCBI Taxonomy" id="35525"/>
    <lineage>
        <taxon>Eukaryota</taxon>
        <taxon>Metazoa</taxon>
        <taxon>Ecdysozoa</taxon>
        <taxon>Arthropoda</taxon>
        <taxon>Crustacea</taxon>
        <taxon>Branchiopoda</taxon>
        <taxon>Diplostraca</taxon>
        <taxon>Cladocera</taxon>
        <taxon>Anomopoda</taxon>
        <taxon>Daphniidae</taxon>
        <taxon>Daphnia</taxon>
    </lineage>
</organism>
<dbReference type="AlphaFoldDB" id="A0A164PA34"/>
<dbReference type="Proteomes" id="UP000076858">
    <property type="component" value="Unassembled WGS sequence"/>
</dbReference>
<comment type="caution">
    <text evidence="2">The sequence shown here is derived from an EMBL/GenBank/DDBJ whole genome shotgun (WGS) entry which is preliminary data.</text>
</comment>